<gene>
    <name evidence="2" type="ORF">QCA50_004686</name>
</gene>
<feature type="chain" id="PRO_5043384804" description="RxLR effector protein" evidence="1">
    <location>
        <begin position="21"/>
        <end position="104"/>
    </location>
</feature>
<dbReference type="Proteomes" id="UP001385951">
    <property type="component" value="Unassembled WGS sequence"/>
</dbReference>
<dbReference type="EMBL" id="JASBNA010000005">
    <property type="protein sequence ID" value="KAK7691292.1"/>
    <property type="molecule type" value="Genomic_DNA"/>
</dbReference>
<evidence type="ECO:0000256" key="1">
    <source>
        <dbReference type="SAM" id="SignalP"/>
    </source>
</evidence>
<feature type="signal peptide" evidence="1">
    <location>
        <begin position="1"/>
        <end position="20"/>
    </location>
</feature>
<evidence type="ECO:0008006" key="4">
    <source>
        <dbReference type="Google" id="ProtNLM"/>
    </source>
</evidence>
<dbReference type="AlphaFoldDB" id="A0AAW0GHM6"/>
<organism evidence="2 3">
    <name type="scientific">Cerrena zonata</name>
    <dbReference type="NCBI Taxonomy" id="2478898"/>
    <lineage>
        <taxon>Eukaryota</taxon>
        <taxon>Fungi</taxon>
        <taxon>Dikarya</taxon>
        <taxon>Basidiomycota</taxon>
        <taxon>Agaricomycotina</taxon>
        <taxon>Agaricomycetes</taxon>
        <taxon>Polyporales</taxon>
        <taxon>Cerrenaceae</taxon>
        <taxon>Cerrena</taxon>
    </lineage>
</organism>
<evidence type="ECO:0000313" key="2">
    <source>
        <dbReference type="EMBL" id="KAK7691292.1"/>
    </source>
</evidence>
<name>A0AAW0GHM6_9APHY</name>
<comment type="caution">
    <text evidence="2">The sequence shown here is derived from an EMBL/GenBank/DDBJ whole genome shotgun (WGS) entry which is preliminary data.</text>
</comment>
<sequence length="104" mass="11781">MFKATLSTFIFAVSFVAVTAIPVSERDVGIADGGIVTRTSQENVMEREASPPSTDEVFGTRYGILEREVADTLERKDTDLFFAQKYNRALERRDTDLFFAQKYD</sequence>
<accession>A0AAW0GHM6</accession>
<reference evidence="2 3" key="1">
    <citation type="submission" date="2022-09" db="EMBL/GenBank/DDBJ databases">
        <authorList>
            <person name="Palmer J.M."/>
        </authorList>
    </citation>
    <scope>NUCLEOTIDE SEQUENCE [LARGE SCALE GENOMIC DNA]</scope>
    <source>
        <strain evidence="2 3">DSM 7382</strain>
    </source>
</reference>
<keyword evidence="3" id="KW-1185">Reference proteome</keyword>
<protein>
    <recommendedName>
        <fullName evidence="4">RxLR effector protein</fullName>
    </recommendedName>
</protein>
<evidence type="ECO:0000313" key="3">
    <source>
        <dbReference type="Proteomes" id="UP001385951"/>
    </source>
</evidence>
<keyword evidence="1" id="KW-0732">Signal</keyword>
<proteinExistence type="predicted"/>